<feature type="transmembrane region" description="Helical" evidence="3">
    <location>
        <begin position="57"/>
        <end position="75"/>
    </location>
</feature>
<dbReference type="EMBL" id="JBHRZI010000015">
    <property type="protein sequence ID" value="MFC3893334.1"/>
    <property type="molecule type" value="Genomic_DNA"/>
</dbReference>
<evidence type="ECO:0000313" key="4">
    <source>
        <dbReference type="EMBL" id="MFC3893334.1"/>
    </source>
</evidence>
<organism evidence="4 5">
    <name type="scientific">Lentzea rhizosphaerae</name>
    <dbReference type="NCBI Taxonomy" id="2041025"/>
    <lineage>
        <taxon>Bacteria</taxon>
        <taxon>Bacillati</taxon>
        <taxon>Actinomycetota</taxon>
        <taxon>Actinomycetes</taxon>
        <taxon>Pseudonocardiales</taxon>
        <taxon>Pseudonocardiaceae</taxon>
        <taxon>Lentzea</taxon>
    </lineage>
</organism>
<keyword evidence="3" id="KW-0472">Membrane</keyword>
<keyword evidence="1 3" id="KW-0813">Transport</keyword>
<gene>
    <name evidence="4" type="ORF">ACFOWZ_17815</name>
</gene>
<evidence type="ECO:0000256" key="2">
    <source>
        <dbReference type="ARBA" id="ARBA00023065"/>
    </source>
</evidence>
<keyword evidence="5" id="KW-1185">Reference proteome</keyword>
<feature type="transmembrane region" description="Helical" evidence="3">
    <location>
        <begin position="113"/>
        <end position="137"/>
    </location>
</feature>
<dbReference type="PRINTS" id="PR00122">
    <property type="entry name" value="VACATPASE"/>
</dbReference>
<dbReference type="InterPro" id="IPR000245">
    <property type="entry name" value="ATPase_proteolipid_csu"/>
</dbReference>
<feature type="transmembrane region" description="Helical" evidence="3">
    <location>
        <begin position="20"/>
        <end position="45"/>
    </location>
</feature>
<accession>A0ABV8BUF8</accession>
<evidence type="ECO:0000256" key="1">
    <source>
        <dbReference type="ARBA" id="ARBA00022448"/>
    </source>
</evidence>
<protein>
    <submittedName>
        <fullName evidence="4">DUF6069 family protein</fullName>
    </submittedName>
</protein>
<comment type="caution">
    <text evidence="4">The sequence shown here is derived from an EMBL/GenBank/DDBJ whole genome shotgun (WGS) entry which is preliminary data.</text>
</comment>
<evidence type="ECO:0000256" key="3">
    <source>
        <dbReference type="RuleBase" id="RU363060"/>
    </source>
</evidence>
<comment type="similarity">
    <text evidence="3">Belongs to the V-ATPase proteolipid subunit family.</text>
</comment>
<dbReference type="RefSeq" id="WP_382373799.1">
    <property type="nucleotide sequence ID" value="NZ_JBHRZI010000015.1"/>
</dbReference>
<sequence length="147" mass="14773">MNDTFVTISPVRRGGVTIAVGLVVAAAVATALNAAIATIAVAAGASSQFQALQLPTYATFTVIGVLAGAAGWAVVRAKTRNPRRVMRVLAPAVVLVSFVPDVLVGVSGGLPGASWGGVVALMVMHVVVAAVAVAVYARMLPLPADRS</sequence>
<dbReference type="Proteomes" id="UP001595690">
    <property type="component" value="Unassembled WGS sequence"/>
</dbReference>
<keyword evidence="3" id="KW-0812">Transmembrane</keyword>
<feature type="transmembrane region" description="Helical" evidence="3">
    <location>
        <begin position="87"/>
        <end position="107"/>
    </location>
</feature>
<proteinExistence type="inferred from homology"/>
<dbReference type="InterPro" id="IPR045713">
    <property type="entry name" value="DUF6069"/>
</dbReference>
<evidence type="ECO:0000313" key="5">
    <source>
        <dbReference type="Proteomes" id="UP001595690"/>
    </source>
</evidence>
<dbReference type="Pfam" id="PF19545">
    <property type="entry name" value="DUF6069"/>
    <property type="match status" value="1"/>
</dbReference>
<keyword evidence="3" id="KW-1133">Transmembrane helix</keyword>
<name>A0ABV8BUF8_9PSEU</name>
<keyword evidence="2 3" id="KW-0406">Ion transport</keyword>
<reference evidence="5" key="1">
    <citation type="journal article" date="2019" name="Int. J. Syst. Evol. Microbiol.">
        <title>The Global Catalogue of Microorganisms (GCM) 10K type strain sequencing project: providing services to taxonomists for standard genome sequencing and annotation.</title>
        <authorList>
            <consortium name="The Broad Institute Genomics Platform"/>
            <consortium name="The Broad Institute Genome Sequencing Center for Infectious Disease"/>
            <person name="Wu L."/>
            <person name="Ma J."/>
        </authorList>
    </citation>
    <scope>NUCLEOTIDE SEQUENCE [LARGE SCALE GENOMIC DNA]</scope>
    <source>
        <strain evidence="5">CGMCC 4.7405</strain>
    </source>
</reference>